<comment type="catalytic activity">
    <reaction evidence="3">
        <text>thiosulfate + hydrogen cyanide = thiocyanate + sulfite + 2 H(+)</text>
        <dbReference type="Rhea" id="RHEA:16881"/>
        <dbReference type="ChEBI" id="CHEBI:15378"/>
        <dbReference type="ChEBI" id="CHEBI:17359"/>
        <dbReference type="ChEBI" id="CHEBI:18022"/>
        <dbReference type="ChEBI" id="CHEBI:18407"/>
        <dbReference type="ChEBI" id="CHEBI:33542"/>
        <dbReference type="EC" id="2.8.1.1"/>
    </reaction>
</comment>
<dbReference type="PROSITE" id="PS50206">
    <property type="entry name" value="RHODANESE_3"/>
    <property type="match status" value="1"/>
</dbReference>
<dbReference type="CDD" id="cd01444">
    <property type="entry name" value="GlpE_ST"/>
    <property type="match status" value="1"/>
</dbReference>
<comment type="catalytic activity">
    <reaction evidence="3">
        <text>thiosulfate + [thioredoxin]-dithiol = [thioredoxin]-disulfide + hydrogen sulfide + sulfite + 2 H(+)</text>
        <dbReference type="Rhea" id="RHEA:83859"/>
        <dbReference type="Rhea" id="RHEA-COMP:10698"/>
        <dbReference type="Rhea" id="RHEA-COMP:10700"/>
        <dbReference type="ChEBI" id="CHEBI:15378"/>
        <dbReference type="ChEBI" id="CHEBI:17359"/>
        <dbReference type="ChEBI" id="CHEBI:29919"/>
        <dbReference type="ChEBI" id="CHEBI:29950"/>
        <dbReference type="ChEBI" id="CHEBI:33542"/>
        <dbReference type="ChEBI" id="CHEBI:50058"/>
    </reaction>
</comment>
<accession>A0A939DJR1</accession>
<comment type="subcellular location">
    <subcellularLocation>
        <location evidence="3">Cytoplasm</location>
    </subcellularLocation>
</comment>
<evidence type="ECO:0000256" key="2">
    <source>
        <dbReference type="ARBA" id="ARBA00022679"/>
    </source>
</evidence>
<dbReference type="GO" id="GO:0005737">
    <property type="term" value="C:cytoplasm"/>
    <property type="evidence" value="ECO:0007669"/>
    <property type="project" value="UniProtKB-SubCell"/>
</dbReference>
<name>A0A939DJR1_9ALTE</name>
<proteinExistence type="inferred from homology"/>
<sequence>MKQFEHIDAVQAASWLKEGAVKLVDIRDPQSFAAGHIQDARHLSNENITQFLAETDKSTPVIVCCYHGNSSQQAAQFLIQQGFEQVYSLDGGFGHWRLSFPFVSG</sequence>
<keyword evidence="1 3" id="KW-0963">Cytoplasm</keyword>
<keyword evidence="2 3" id="KW-0808">Transferase</keyword>
<dbReference type="PANTHER" id="PTHR43031:SF6">
    <property type="entry name" value="THIOSULFATE SULFURTRANSFERASE GLPE"/>
    <property type="match status" value="1"/>
</dbReference>
<comment type="caution">
    <text evidence="5">The sequence shown here is derived from an EMBL/GenBank/DDBJ whole genome shotgun (WGS) entry which is preliminary data.</text>
</comment>
<dbReference type="Gene3D" id="3.40.250.10">
    <property type="entry name" value="Rhodanese-like domain"/>
    <property type="match status" value="1"/>
</dbReference>
<evidence type="ECO:0000256" key="1">
    <source>
        <dbReference type="ARBA" id="ARBA00022490"/>
    </source>
</evidence>
<comment type="similarity">
    <text evidence="3">Belongs to the GlpE family.</text>
</comment>
<dbReference type="SUPFAM" id="SSF52821">
    <property type="entry name" value="Rhodanese/Cell cycle control phosphatase"/>
    <property type="match status" value="1"/>
</dbReference>
<dbReference type="EC" id="2.8.1.1" evidence="3"/>
<organism evidence="5 6">
    <name type="scientific">Bowmanella dokdonensis</name>
    <dbReference type="NCBI Taxonomy" id="751969"/>
    <lineage>
        <taxon>Bacteria</taxon>
        <taxon>Pseudomonadati</taxon>
        <taxon>Pseudomonadota</taxon>
        <taxon>Gammaproteobacteria</taxon>
        <taxon>Alteromonadales</taxon>
        <taxon>Alteromonadaceae</taxon>
        <taxon>Bowmanella</taxon>
    </lineage>
</organism>
<dbReference type="NCBIfam" id="NF001195">
    <property type="entry name" value="PRK00162.1"/>
    <property type="match status" value="1"/>
</dbReference>
<dbReference type="PANTHER" id="PTHR43031">
    <property type="entry name" value="FAD-DEPENDENT OXIDOREDUCTASE"/>
    <property type="match status" value="1"/>
</dbReference>
<dbReference type="RefSeq" id="WP_206571729.1">
    <property type="nucleotide sequence ID" value="NZ_JAFKCV010000001.1"/>
</dbReference>
<dbReference type="InterPro" id="IPR001763">
    <property type="entry name" value="Rhodanese-like_dom"/>
</dbReference>
<dbReference type="InterPro" id="IPR050229">
    <property type="entry name" value="GlpE_sulfurtransferase"/>
</dbReference>
<dbReference type="InterPro" id="IPR023695">
    <property type="entry name" value="Thiosulf_sulfurTrfase"/>
</dbReference>
<feature type="domain" description="Rhodanese" evidence="4">
    <location>
        <begin position="17"/>
        <end position="101"/>
    </location>
</feature>
<dbReference type="Pfam" id="PF00581">
    <property type="entry name" value="Rhodanese"/>
    <property type="match status" value="1"/>
</dbReference>
<evidence type="ECO:0000259" key="4">
    <source>
        <dbReference type="PROSITE" id="PS50206"/>
    </source>
</evidence>
<feature type="active site" description="Cysteine persulfide intermediate" evidence="3">
    <location>
        <position position="65"/>
    </location>
</feature>
<evidence type="ECO:0000313" key="5">
    <source>
        <dbReference type="EMBL" id="MBN7823602.1"/>
    </source>
</evidence>
<evidence type="ECO:0000313" key="6">
    <source>
        <dbReference type="Proteomes" id="UP000664654"/>
    </source>
</evidence>
<gene>
    <name evidence="3 5" type="primary">glpE</name>
    <name evidence="5" type="ORF">J0A66_00060</name>
</gene>
<keyword evidence="6" id="KW-1185">Reference proteome</keyword>
<protein>
    <recommendedName>
        <fullName evidence="3">Thiosulfate sulfurtransferase GlpE</fullName>
        <ecNumber evidence="3">2.8.1.1</ecNumber>
    </recommendedName>
</protein>
<dbReference type="Proteomes" id="UP000664654">
    <property type="component" value="Unassembled WGS sequence"/>
</dbReference>
<dbReference type="SMART" id="SM00450">
    <property type="entry name" value="RHOD"/>
    <property type="match status" value="1"/>
</dbReference>
<reference evidence="5" key="1">
    <citation type="submission" date="2021-03" db="EMBL/GenBank/DDBJ databases">
        <title>novel species isolated from a fishpond in China.</title>
        <authorList>
            <person name="Lu H."/>
            <person name="Cai Z."/>
        </authorList>
    </citation>
    <scope>NUCLEOTIDE SEQUENCE</scope>
    <source>
        <strain evidence="5">JCM 30855</strain>
    </source>
</reference>
<dbReference type="EMBL" id="JAFKCV010000001">
    <property type="protein sequence ID" value="MBN7823602.1"/>
    <property type="molecule type" value="Genomic_DNA"/>
</dbReference>
<comment type="function">
    <text evidence="3">Transferase that catalyzes the transfer of sulfur from thiosulfate to thiophilic acceptors such as cyanide or dithiols. May function in a CysM-independent thiosulfate assimilation pathway by catalyzing the conversion of thiosulfate to sulfite, which can then be used for L-cysteine biosynthesis.</text>
</comment>
<evidence type="ECO:0000256" key="3">
    <source>
        <dbReference type="HAMAP-Rule" id="MF_01009"/>
    </source>
</evidence>
<dbReference type="AlphaFoldDB" id="A0A939DJR1"/>
<dbReference type="HAMAP" id="MF_01009">
    <property type="entry name" value="Thiosulf_sulfurtr"/>
    <property type="match status" value="1"/>
</dbReference>
<dbReference type="InterPro" id="IPR036873">
    <property type="entry name" value="Rhodanese-like_dom_sf"/>
</dbReference>
<dbReference type="GO" id="GO:0004792">
    <property type="term" value="F:thiosulfate-cyanide sulfurtransferase activity"/>
    <property type="evidence" value="ECO:0007669"/>
    <property type="project" value="UniProtKB-UniRule"/>
</dbReference>